<protein>
    <recommendedName>
        <fullName evidence="1">HTH marR-type domain-containing protein</fullName>
    </recommendedName>
</protein>
<evidence type="ECO:0000313" key="2">
    <source>
        <dbReference type="EMBL" id="BBE32664.1"/>
    </source>
</evidence>
<dbReference type="PANTHER" id="PTHR33164:SF43">
    <property type="entry name" value="HTH-TYPE TRANSCRIPTIONAL REPRESSOR YETL"/>
    <property type="match status" value="1"/>
</dbReference>
<dbReference type="AlphaFoldDB" id="A0AAD1D3G8"/>
<reference evidence="2 3" key="1">
    <citation type="submission" date="2018-06" db="EMBL/GenBank/DDBJ databases">
        <title>Complete Genome Sequence of the Microcystin-Degrading Bacterium Sphingosinicella microcystinivorans Strain B-9.</title>
        <authorList>
            <person name="Jin H."/>
            <person name="Nishizawa T."/>
            <person name="Guo Y."/>
            <person name="Nishizawa A."/>
            <person name="Park H."/>
            <person name="Kato H."/>
            <person name="Tsuji K."/>
            <person name="Harada K."/>
        </authorList>
    </citation>
    <scope>NUCLEOTIDE SEQUENCE [LARGE SCALE GENOMIC DNA]</scope>
    <source>
        <strain evidence="2 3">B9</strain>
    </source>
</reference>
<accession>A0AAD1D3G8</accession>
<name>A0AAD1D3G8_SPHMI</name>
<dbReference type="EMBL" id="AP018711">
    <property type="protein sequence ID" value="BBE32664.1"/>
    <property type="molecule type" value="Genomic_DNA"/>
</dbReference>
<dbReference type="KEGG" id="smic:SmB9_03220"/>
<dbReference type="InterPro" id="IPR000835">
    <property type="entry name" value="HTH_MarR-typ"/>
</dbReference>
<dbReference type="PANTHER" id="PTHR33164">
    <property type="entry name" value="TRANSCRIPTIONAL REGULATOR, MARR FAMILY"/>
    <property type="match status" value="1"/>
</dbReference>
<dbReference type="InterPro" id="IPR039422">
    <property type="entry name" value="MarR/SlyA-like"/>
</dbReference>
<evidence type="ECO:0000259" key="1">
    <source>
        <dbReference type="PROSITE" id="PS50995"/>
    </source>
</evidence>
<dbReference type="Proteomes" id="UP000275727">
    <property type="component" value="Chromosome"/>
</dbReference>
<dbReference type="Pfam" id="PF01047">
    <property type="entry name" value="MarR"/>
    <property type="match status" value="1"/>
</dbReference>
<evidence type="ECO:0000313" key="3">
    <source>
        <dbReference type="Proteomes" id="UP000275727"/>
    </source>
</evidence>
<sequence length="133" mass="15076">MKTAMSLSGLDDRIDALLSPWMQTVIAYVQSNRPDLTNRQMALLLVVYLTQGPHTVRGLAAKLRVSKPVITRALNTLGAFGYIRRQKDESDLRNIFVERTAQGHEFLETFAGMIETTQGHADRNQNREDRAYL</sequence>
<dbReference type="Gene3D" id="1.10.10.10">
    <property type="entry name" value="Winged helix-like DNA-binding domain superfamily/Winged helix DNA-binding domain"/>
    <property type="match status" value="1"/>
</dbReference>
<proteinExistence type="predicted"/>
<dbReference type="GO" id="GO:0003700">
    <property type="term" value="F:DNA-binding transcription factor activity"/>
    <property type="evidence" value="ECO:0007669"/>
    <property type="project" value="InterPro"/>
</dbReference>
<dbReference type="SMART" id="SM00347">
    <property type="entry name" value="HTH_MARR"/>
    <property type="match status" value="1"/>
</dbReference>
<dbReference type="PROSITE" id="PS50995">
    <property type="entry name" value="HTH_MARR_2"/>
    <property type="match status" value="1"/>
</dbReference>
<gene>
    <name evidence="2" type="ORF">SmB9_03220</name>
</gene>
<dbReference type="SUPFAM" id="SSF46785">
    <property type="entry name" value="Winged helix' DNA-binding domain"/>
    <property type="match status" value="1"/>
</dbReference>
<dbReference type="InterPro" id="IPR036390">
    <property type="entry name" value="WH_DNA-bd_sf"/>
</dbReference>
<dbReference type="GO" id="GO:0006950">
    <property type="term" value="P:response to stress"/>
    <property type="evidence" value="ECO:0007669"/>
    <property type="project" value="TreeGrafter"/>
</dbReference>
<dbReference type="InterPro" id="IPR036388">
    <property type="entry name" value="WH-like_DNA-bd_sf"/>
</dbReference>
<organism evidence="2 3">
    <name type="scientific">Sphingosinicella microcystinivorans</name>
    <dbReference type="NCBI Taxonomy" id="335406"/>
    <lineage>
        <taxon>Bacteria</taxon>
        <taxon>Pseudomonadati</taxon>
        <taxon>Pseudomonadota</taxon>
        <taxon>Alphaproteobacteria</taxon>
        <taxon>Sphingomonadales</taxon>
        <taxon>Sphingosinicellaceae</taxon>
        <taxon>Sphingosinicella</taxon>
    </lineage>
</organism>
<feature type="domain" description="HTH marR-type" evidence="1">
    <location>
        <begin position="1"/>
        <end position="133"/>
    </location>
</feature>